<dbReference type="GO" id="GO:0016301">
    <property type="term" value="F:kinase activity"/>
    <property type="evidence" value="ECO:0007669"/>
    <property type="project" value="UniProtKB-UniRule"/>
</dbReference>
<evidence type="ECO:0000256" key="1">
    <source>
        <dbReference type="ARBA" id="ARBA00011961"/>
    </source>
</evidence>
<dbReference type="PANTHER" id="PTHR12149">
    <property type="entry name" value="FRUCTOSAMINE 3 KINASE-RELATED PROTEIN"/>
    <property type="match status" value="1"/>
</dbReference>
<comment type="catalytic activity">
    <reaction evidence="2">
        <text>N(6)-D-ribulosyl-L-lysyl-[protein] + ATP = N(6)-(3-O-phospho-D-ribulosyl)-L-lysyl-[protein] + ADP + H(+)</text>
        <dbReference type="Rhea" id="RHEA:48432"/>
        <dbReference type="Rhea" id="RHEA-COMP:12103"/>
        <dbReference type="Rhea" id="RHEA-COMP:12104"/>
        <dbReference type="ChEBI" id="CHEBI:15378"/>
        <dbReference type="ChEBI" id="CHEBI:30616"/>
        <dbReference type="ChEBI" id="CHEBI:90418"/>
        <dbReference type="ChEBI" id="CHEBI:90420"/>
        <dbReference type="ChEBI" id="CHEBI:456216"/>
        <dbReference type="EC" id="2.7.1.172"/>
    </reaction>
    <physiologicalReaction direction="left-to-right" evidence="2">
        <dbReference type="Rhea" id="RHEA:48433"/>
    </physiologicalReaction>
</comment>
<dbReference type="OrthoDB" id="5772781at2759"/>
<dbReference type="Gene3D" id="3.90.1200.10">
    <property type="match status" value="1"/>
</dbReference>
<name>A0A9P3UIR1_LYOSH</name>
<comment type="caution">
    <text evidence="4">The sequence shown here is derived from an EMBL/GenBank/DDBJ whole genome shotgun (WGS) entry which is preliminary data.</text>
</comment>
<dbReference type="PIRSF" id="PIRSF006221">
    <property type="entry name" value="Ketosamine-3-kinase"/>
    <property type="match status" value="1"/>
</dbReference>
<dbReference type="InterPro" id="IPR016477">
    <property type="entry name" value="Fructo-/Ketosamine-3-kinase"/>
</dbReference>
<keyword evidence="3" id="KW-0808">Transferase</keyword>
<gene>
    <name evidence="4" type="ORF">LshimejAT787_0302070</name>
</gene>
<dbReference type="InterPro" id="IPR011009">
    <property type="entry name" value="Kinase-like_dom_sf"/>
</dbReference>
<organism evidence="4 5">
    <name type="scientific">Lyophyllum shimeji</name>
    <name type="common">Hon-shimeji</name>
    <name type="synonym">Tricholoma shimeji</name>
    <dbReference type="NCBI Taxonomy" id="47721"/>
    <lineage>
        <taxon>Eukaryota</taxon>
        <taxon>Fungi</taxon>
        <taxon>Dikarya</taxon>
        <taxon>Basidiomycota</taxon>
        <taxon>Agaricomycotina</taxon>
        <taxon>Agaricomycetes</taxon>
        <taxon>Agaricomycetidae</taxon>
        <taxon>Agaricales</taxon>
        <taxon>Tricholomatineae</taxon>
        <taxon>Lyophyllaceae</taxon>
        <taxon>Lyophyllum</taxon>
    </lineage>
</organism>
<dbReference type="PANTHER" id="PTHR12149:SF8">
    <property type="entry name" value="PROTEIN-RIBULOSAMINE 3-KINASE"/>
    <property type="match status" value="1"/>
</dbReference>
<evidence type="ECO:0000313" key="4">
    <source>
        <dbReference type="EMBL" id="GLB35919.1"/>
    </source>
</evidence>
<protein>
    <recommendedName>
        <fullName evidence="1">protein-ribulosamine 3-kinase</fullName>
        <ecNumber evidence="1">2.7.1.172</ecNumber>
    </recommendedName>
</protein>
<dbReference type="SUPFAM" id="SSF56112">
    <property type="entry name" value="Protein kinase-like (PK-like)"/>
    <property type="match status" value="1"/>
</dbReference>
<evidence type="ECO:0000256" key="2">
    <source>
        <dbReference type="ARBA" id="ARBA00048655"/>
    </source>
</evidence>
<dbReference type="EC" id="2.7.1.172" evidence="1"/>
<dbReference type="AlphaFoldDB" id="A0A9P3UIR1"/>
<dbReference type="EMBL" id="BRPK01000003">
    <property type="protein sequence ID" value="GLB35919.1"/>
    <property type="molecule type" value="Genomic_DNA"/>
</dbReference>
<evidence type="ECO:0000313" key="5">
    <source>
        <dbReference type="Proteomes" id="UP001063166"/>
    </source>
</evidence>
<comment type="similarity">
    <text evidence="3">Belongs to the fructosamine kinase family.</text>
</comment>
<keyword evidence="3 4" id="KW-0418">Kinase</keyword>
<accession>A0A9P3UIR1</accession>
<proteinExistence type="inferred from homology"/>
<dbReference type="Pfam" id="PF03881">
    <property type="entry name" value="Fructosamin_kin"/>
    <property type="match status" value="1"/>
</dbReference>
<sequence length="275" mass="30658">MISLGNPPEIRSSSGIKYFVKYGTSGEQEQYTGEVESLKAIDAAAPGLAPRVLSSGVDSQGRPYFISEYKDLHRLNDAGGKVLATRLAGELHAYKSDKGYGFHVPTYCGATRLKNGWFERWETCFSSMVGDLLEQLKRKGGHEELCGTGEQVIQSVIPKLLGPLKVDPVLLHGDLWSGNVGVEQTGAPVIFDPSSFYGHNEVELAISRMFGGFPQVLYTTYHELQPKSEPVEQYAYRCELYELFHYLNHTLLFGASYEHSARRKISKLLEWAAKE</sequence>
<evidence type="ECO:0000256" key="3">
    <source>
        <dbReference type="PIRNR" id="PIRNR006221"/>
    </source>
</evidence>
<keyword evidence="5" id="KW-1185">Reference proteome</keyword>
<dbReference type="GO" id="GO:0102193">
    <property type="term" value="F:protein-ribulosamine 3-kinase activity"/>
    <property type="evidence" value="ECO:0007669"/>
    <property type="project" value="UniProtKB-EC"/>
</dbReference>
<reference evidence="4" key="1">
    <citation type="submission" date="2022-07" db="EMBL/GenBank/DDBJ databases">
        <title>The genome of Lyophyllum shimeji provides insight into the initial evolution of ectomycorrhizal fungal genome.</title>
        <authorList>
            <person name="Kobayashi Y."/>
            <person name="Shibata T."/>
            <person name="Hirakawa H."/>
            <person name="Shigenobu S."/>
            <person name="Nishiyama T."/>
            <person name="Yamada A."/>
            <person name="Hasebe M."/>
            <person name="Kawaguchi M."/>
        </authorList>
    </citation>
    <scope>NUCLEOTIDE SEQUENCE</scope>
    <source>
        <strain evidence="4">AT787</strain>
    </source>
</reference>
<dbReference type="Proteomes" id="UP001063166">
    <property type="component" value="Unassembled WGS sequence"/>
</dbReference>